<dbReference type="GO" id="GO:0006355">
    <property type="term" value="P:regulation of DNA-templated transcription"/>
    <property type="evidence" value="ECO:0007669"/>
    <property type="project" value="InterPro"/>
</dbReference>
<dbReference type="Gene3D" id="3.30.50.10">
    <property type="entry name" value="Erythroid Transcription Factor GATA-1, subunit A"/>
    <property type="match status" value="1"/>
</dbReference>
<keyword evidence="1" id="KW-0862">Zinc</keyword>
<dbReference type="InterPro" id="IPR000679">
    <property type="entry name" value="Znf_GATA"/>
</dbReference>
<reference evidence="4" key="5">
    <citation type="journal article" date="2021" name="G3 (Bethesda)">
        <title>Aegilops tauschii genome assembly Aet v5.0 features greater sequence contiguity and improved annotation.</title>
        <authorList>
            <person name="Wang L."/>
            <person name="Zhu T."/>
            <person name="Rodriguez J.C."/>
            <person name="Deal K.R."/>
            <person name="Dubcovsky J."/>
            <person name="McGuire P.E."/>
            <person name="Lux T."/>
            <person name="Spannagl M."/>
            <person name="Mayer K.F.X."/>
            <person name="Baldrich P."/>
            <person name="Meyers B.C."/>
            <person name="Huo N."/>
            <person name="Gu Y.Q."/>
            <person name="Zhou H."/>
            <person name="Devos K.M."/>
            <person name="Bennetzen J.L."/>
            <person name="Unver T."/>
            <person name="Budak H."/>
            <person name="Gulick P.J."/>
            <person name="Galiba G."/>
            <person name="Kalapos B."/>
            <person name="Nelson D.R."/>
            <person name="Li P."/>
            <person name="You F.M."/>
            <person name="Luo M.C."/>
            <person name="Dvorak J."/>
        </authorList>
    </citation>
    <scope>NUCLEOTIDE SEQUENCE [LARGE SCALE GENOMIC DNA]</scope>
    <source>
        <strain evidence="4">cv. AL8/78</strain>
    </source>
</reference>
<evidence type="ECO:0000256" key="2">
    <source>
        <dbReference type="SAM" id="MobiDB-lite"/>
    </source>
</evidence>
<keyword evidence="1" id="KW-0479">Metal-binding</keyword>
<evidence type="ECO:0000313" key="4">
    <source>
        <dbReference type="EnsemblPlants" id="AET1Gv20253300.6"/>
    </source>
</evidence>
<dbReference type="AlphaFoldDB" id="A0A452Y1C6"/>
<dbReference type="GO" id="GO:0043565">
    <property type="term" value="F:sequence-specific DNA binding"/>
    <property type="evidence" value="ECO:0007669"/>
    <property type="project" value="InterPro"/>
</dbReference>
<dbReference type="Gramene" id="AET1Gv20253300.6">
    <property type="protein sequence ID" value="AET1Gv20253300.6"/>
    <property type="gene ID" value="AET1Gv20253300"/>
</dbReference>
<dbReference type="GO" id="GO:0008270">
    <property type="term" value="F:zinc ion binding"/>
    <property type="evidence" value="ECO:0007669"/>
    <property type="project" value="UniProtKB-KW"/>
</dbReference>
<dbReference type="PROSITE" id="PS50114">
    <property type="entry name" value="GATA_ZN_FINGER_2"/>
    <property type="match status" value="1"/>
</dbReference>
<dbReference type="Proteomes" id="UP000015105">
    <property type="component" value="Chromosome 1D"/>
</dbReference>
<feature type="compositionally biased region" description="Pro residues" evidence="2">
    <location>
        <begin position="40"/>
        <end position="49"/>
    </location>
</feature>
<sequence length="196" mass="20967">IQGLEDKEGTCTSTLPTCSLARDQKQNLQPSLGCYLFSSPPSPTTPSPPTYASSREQSKPSTTPSSPTKITAEQITVPAPPMDSSHHKVIGVAPAAAEGGRMCCVECRTTTTPMWRSGPTGPRVSSPLLPSFSFLSCLCLWPVGEVIGGVNHGLINTVLAVHTIVRSILDYIVQAVPRAIVLESLEPLFWQSKIIR</sequence>
<dbReference type="EnsemblPlants" id="AET1Gv20253300.6">
    <property type="protein sequence ID" value="AET1Gv20253300.6"/>
    <property type="gene ID" value="AET1Gv20253300"/>
</dbReference>
<evidence type="ECO:0000256" key="1">
    <source>
        <dbReference type="PROSITE-ProRule" id="PRU00094"/>
    </source>
</evidence>
<feature type="region of interest" description="Disordered" evidence="2">
    <location>
        <begin position="32"/>
        <end position="70"/>
    </location>
</feature>
<dbReference type="STRING" id="200361.A0A452Y1C6"/>
<reference evidence="4" key="3">
    <citation type="journal article" date="2017" name="Nature">
        <title>Genome sequence of the progenitor of the wheat D genome Aegilops tauschii.</title>
        <authorList>
            <person name="Luo M.C."/>
            <person name="Gu Y.Q."/>
            <person name="Puiu D."/>
            <person name="Wang H."/>
            <person name="Twardziok S.O."/>
            <person name="Deal K.R."/>
            <person name="Huo N."/>
            <person name="Zhu T."/>
            <person name="Wang L."/>
            <person name="Wang Y."/>
            <person name="McGuire P.E."/>
            <person name="Liu S."/>
            <person name="Long H."/>
            <person name="Ramasamy R.K."/>
            <person name="Rodriguez J.C."/>
            <person name="Van S.L."/>
            <person name="Yuan L."/>
            <person name="Wang Z."/>
            <person name="Xia Z."/>
            <person name="Xiao L."/>
            <person name="Anderson O.D."/>
            <person name="Ouyang S."/>
            <person name="Liang Y."/>
            <person name="Zimin A.V."/>
            <person name="Pertea G."/>
            <person name="Qi P."/>
            <person name="Bennetzen J.L."/>
            <person name="Dai X."/>
            <person name="Dawson M.W."/>
            <person name="Muller H.G."/>
            <person name="Kugler K."/>
            <person name="Rivarola-Duarte L."/>
            <person name="Spannagl M."/>
            <person name="Mayer K.F.X."/>
            <person name="Lu F.H."/>
            <person name="Bevan M.W."/>
            <person name="Leroy P."/>
            <person name="Li P."/>
            <person name="You F.M."/>
            <person name="Sun Q."/>
            <person name="Liu Z."/>
            <person name="Lyons E."/>
            <person name="Wicker T."/>
            <person name="Salzberg S.L."/>
            <person name="Devos K.M."/>
            <person name="Dvorak J."/>
        </authorList>
    </citation>
    <scope>NUCLEOTIDE SEQUENCE [LARGE SCALE GENOMIC DNA]</scope>
    <source>
        <strain evidence="4">cv. AL8/78</strain>
    </source>
</reference>
<accession>A0A452Y1C6</accession>
<feature type="domain" description="GATA-type" evidence="3">
    <location>
        <begin position="104"/>
        <end position="121"/>
    </location>
</feature>
<reference evidence="5" key="1">
    <citation type="journal article" date="2014" name="Science">
        <title>Ancient hybridizations among the ancestral genomes of bread wheat.</title>
        <authorList>
            <consortium name="International Wheat Genome Sequencing Consortium,"/>
            <person name="Marcussen T."/>
            <person name="Sandve S.R."/>
            <person name="Heier L."/>
            <person name="Spannagl M."/>
            <person name="Pfeifer M."/>
            <person name="Jakobsen K.S."/>
            <person name="Wulff B.B."/>
            <person name="Steuernagel B."/>
            <person name="Mayer K.F."/>
            <person name="Olsen O.A."/>
        </authorList>
    </citation>
    <scope>NUCLEOTIDE SEQUENCE [LARGE SCALE GENOMIC DNA]</scope>
    <source>
        <strain evidence="5">cv. AL8/78</strain>
    </source>
</reference>
<proteinExistence type="predicted"/>
<name>A0A452Y1C6_AEGTS</name>
<organism evidence="4 5">
    <name type="scientific">Aegilops tauschii subsp. strangulata</name>
    <name type="common">Goatgrass</name>
    <dbReference type="NCBI Taxonomy" id="200361"/>
    <lineage>
        <taxon>Eukaryota</taxon>
        <taxon>Viridiplantae</taxon>
        <taxon>Streptophyta</taxon>
        <taxon>Embryophyta</taxon>
        <taxon>Tracheophyta</taxon>
        <taxon>Spermatophyta</taxon>
        <taxon>Magnoliopsida</taxon>
        <taxon>Liliopsida</taxon>
        <taxon>Poales</taxon>
        <taxon>Poaceae</taxon>
        <taxon>BOP clade</taxon>
        <taxon>Pooideae</taxon>
        <taxon>Triticodae</taxon>
        <taxon>Triticeae</taxon>
        <taxon>Triticinae</taxon>
        <taxon>Aegilops</taxon>
    </lineage>
</organism>
<keyword evidence="1" id="KW-0863">Zinc-finger</keyword>
<evidence type="ECO:0000313" key="5">
    <source>
        <dbReference type="Proteomes" id="UP000015105"/>
    </source>
</evidence>
<feature type="compositionally biased region" description="Low complexity" evidence="2">
    <location>
        <begin position="50"/>
        <end position="68"/>
    </location>
</feature>
<dbReference type="InterPro" id="IPR013088">
    <property type="entry name" value="Znf_NHR/GATA"/>
</dbReference>
<reference evidence="5" key="2">
    <citation type="journal article" date="2017" name="Nat. Plants">
        <title>The Aegilops tauschii genome reveals multiple impacts of transposons.</title>
        <authorList>
            <person name="Zhao G."/>
            <person name="Zou C."/>
            <person name="Li K."/>
            <person name="Wang K."/>
            <person name="Li T."/>
            <person name="Gao L."/>
            <person name="Zhang X."/>
            <person name="Wang H."/>
            <person name="Yang Z."/>
            <person name="Liu X."/>
            <person name="Jiang W."/>
            <person name="Mao L."/>
            <person name="Kong X."/>
            <person name="Jiao Y."/>
            <person name="Jia J."/>
        </authorList>
    </citation>
    <scope>NUCLEOTIDE SEQUENCE [LARGE SCALE GENOMIC DNA]</scope>
    <source>
        <strain evidence="5">cv. AL8/78</strain>
    </source>
</reference>
<reference evidence="4" key="4">
    <citation type="submission" date="2019-03" db="UniProtKB">
        <authorList>
            <consortium name="EnsemblPlants"/>
        </authorList>
    </citation>
    <scope>IDENTIFICATION</scope>
</reference>
<dbReference type="Pfam" id="PF00320">
    <property type="entry name" value="GATA"/>
    <property type="match status" value="1"/>
</dbReference>
<evidence type="ECO:0000259" key="3">
    <source>
        <dbReference type="PROSITE" id="PS50114"/>
    </source>
</evidence>
<protein>
    <recommendedName>
        <fullName evidence="3">GATA-type domain-containing protein</fullName>
    </recommendedName>
</protein>
<keyword evidence="5" id="KW-1185">Reference proteome</keyword>
<dbReference type="SMART" id="SM00401">
    <property type="entry name" value="ZnF_GATA"/>
    <property type="match status" value="1"/>
</dbReference>